<dbReference type="Proteomes" id="UP001374803">
    <property type="component" value="Chromosome"/>
</dbReference>
<feature type="domain" description="Carrier" evidence="7">
    <location>
        <begin position="2"/>
        <end position="79"/>
    </location>
</feature>
<keyword evidence="6" id="KW-0275">Fatty acid biosynthesis</keyword>
<keyword evidence="3" id="KW-0597">Phosphoprotein</keyword>
<dbReference type="PANTHER" id="PTHR20863">
    <property type="entry name" value="ACYL CARRIER PROTEIN"/>
    <property type="match status" value="1"/>
</dbReference>
<evidence type="ECO:0000256" key="1">
    <source>
        <dbReference type="ARBA" id="ARBA00022450"/>
    </source>
</evidence>
<dbReference type="EMBL" id="CP089983">
    <property type="protein sequence ID" value="WXB08776.1"/>
    <property type="molecule type" value="Genomic_DNA"/>
</dbReference>
<dbReference type="Gene3D" id="1.10.1200.10">
    <property type="entry name" value="ACP-like"/>
    <property type="match status" value="1"/>
</dbReference>
<dbReference type="SUPFAM" id="SSF47336">
    <property type="entry name" value="ACP-like"/>
    <property type="match status" value="1"/>
</dbReference>
<evidence type="ECO:0000313" key="8">
    <source>
        <dbReference type="EMBL" id="WXB08776.1"/>
    </source>
</evidence>
<keyword evidence="2" id="KW-0444">Lipid biosynthesis</keyword>
<evidence type="ECO:0000256" key="2">
    <source>
        <dbReference type="ARBA" id="ARBA00022516"/>
    </source>
</evidence>
<dbReference type="InterPro" id="IPR036736">
    <property type="entry name" value="ACP-like_sf"/>
</dbReference>
<gene>
    <name evidence="8" type="ORF">LVJ94_16235</name>
</gene>
<dbReference type="InterPro" id="IPR006162">
    <property type="entry name" value="Ppantetheine_attach_site"/>
</dbReference>
<evidence type="ECO:0000313" key="9">
    <source>
        <dbReference type="Proteomes" id="UP001374803"/>
    </source>
</evidence>
<keyword evidence="1" id="KW-0596">Phosphopantetheine</keyword>
<evidence type="ECO:0000256" key="4">
    <source>
        <dbReference type="ARBA" id="ARBA00022832"/>
    </source>
</evidence>
<evidence type="ECO:0000256" key="5">
    <source>
        <dbReference type="ARBA" id="ARBA00023098"/>
    </source>
</evidence>
<keyword evidence="5" id="KW-0443">Lipid metabolism</keyword>
<dbReference type="PROSITE" id="PS50075">
    <property type="entry name" value="CARRIER"/>
    <property type="match status" value="1"/>
</dbReference>
<name>A0ABZ2LG59_9BACT</name>
<proteinExistence type="predicted"/>
<evidence type="ECO:0000259" key="7">
    <source>
        <dbReference type="PROSITE" id="PS50075"/>
    </source>
</evidence>
<keyword evidence="9" id="KW-1185">Reference proteome</keyword>
<dbReference type="Pfam" id="PF00550">
    <property type="entry name" value="PP-binding"/>
    <property type="match status" value="1"/>
</dbReference>
<organism evidence="8 9">
    <name type="scientific">Pendulispora rubella</name>
    <dbReference type="NCBI Taxonomy" id="2741070"/>
    <lineage>
        <taxon>Bacteria</taxon>
        <taxon>Pseudomonadati</taxon>
        <taxon>Myxococcota</taxon>
        <taxon>Myxococcia</taxon>
        <taxon>Myxococcales</taxon>
        <taxon>Sorangiineae</taxon>
        <taxon>Pendulisporaceae</taxon>
        <taxon>Pendulispora</taxon>
    </lineage>
</organism>
<dbReference type="InterPro" id="IPR009081">
    <property type="entry name" value="PP-bd_ACP"/>
</dbReference>
<accession>A0ABZ2LG59</accession>
<dbReference type="PANTHER" id="PTHR20863:SF76">
    <property type="entry name" value="CARRIER DOMAIN-CONTAINING PROTEIN"/>
    <property type="match status" value="1"/>
</dbReference>
<keyword evidence="4" id="KW-0276">Fatty acid metabolism</keyword>
<protein>
    <submittedName>
        <fullName evidence="8">Phosphopantetheine-binding protein</fullName>
    </submittedName>
</protein>
<dbReference type="PROSITE" id="PS00012">
    <property type="entry name" value="PHOSPHOPANTETHEINE"/>
    <property type="match status" value="1"/>
</dbReference>
<dbReference type="RefSeq" id="WP_394838452.1">
    <property type="nucleotide sequence ID" value="NZ_CP089929.1"/>
</dbReference>
<evidence type="ECO:0000256" key="6">
    <source>
        <dbReference type="ARBA" id="ARBA00023160"/>
    </source>
</evidence>
<evidence type="ECO:0000256" key="3">
    <source>
        <dbReference type="ARBA" id="ARBA00022553"/>
    </source>
</evidence>
<dbReference type="InterPro" id="IPR003231">
    <property type="entry name" value="ACP"/>
</dbReference>
<sequence length="86" mass="9456">MATYDETLVGTTNILSKHVELDRPIRPDDDITNDLGLDSLAVMEVVADIEDHFQINIPEEMLSKITTVADVAHALHDLQTAQATAK</sequence>
<reference evidence="8" key="1">
    <citation type="submission" date="2021-12" db="EMBL/GenBank/DDBJ databases">
        <title>Discovery of the Pendulisporaceae a myxobacterial family with distinct sporulation behavior and unique specialized metabolism.</title>
        <authorList>
            <person name="Garcia R."/>
            <person name="Popoff A."/>
            <person name="Bader C.D."/>
            <person name="Loehr J."/>
            <person name="Walesch S."/>
            <person name="Walt C."/>
            <person name="Boldt J."/>
            <person name="Bunk B."/>
            <person name="Haeckl F.J.F.P.J."/>
            <person name="Gunesch A.P."/>
            <person name="Birkelbach J."/>
            <person name="Nuebel U."/>
            <person name="Pietschmann T."/>
            <person name="Bach T."/>
            <person name="Mueller R."/>
        </authorList>
    </citation>
    <scope>NUCLEOTIDE SEQUENCE</scope>
    <source>
        <strain evidence="8">MSr11367</strain>
    </source>
</reference>